<dbReference type="PANTHER" id="PTHR10992">
    <property type="entry name" value="METHYLESTERASE FAMILY MEMBER"/>
    <property type="match status" value="1"/>
</dbReference>
<gene>
    <name evidence="2" type="ORF">BT93_L2576</name>
</gene>
<evidence type="ECO:0000313" key="3">
    <source>
        <dbReference type="Proteomes" id="UP000806378"/>
    </source>
</evidence>
<evidence type="ECO:0000313" key="2">
    <source>
        <dbReference type="EMBL" id="KAF7847788.1"/>
    </source>
</evidence>
<accession>A0A8T0CJB8</accession>
<dbReference type="GO" id="GO:0009696">
    <property type="term" value="P:salicylic acid metabolic process"/>
    <property type="evidence" value="ECO:0007669"/>
    <property type="project" value="TreeGrafter"/>
</dbReference>
<dbReference type="InterPro" id="IPR045889">
    <property type="entry name" value="MES/HNL"/>
</dbReference>
<protein>
    <recommendedName>
        <fullName evidence="1">AB hydrolase-1 domain-containing protein</fullName>
    </recommendedName>
</protein>
<dbReference type="SUPFAM" id="SSF53474">
    <property type="entry name" value="alpha/beta-Hydrolases"/>
    <property type="match status" value="1"/>
</dbReference>
<keyword evidence="3" id="KW-1185">Reference proteome</keyword>
<dbReference type="FunFam" id="3.40.50.1820:FF:000051">
    <property type="entry name" value="(S)-hydroxynitrile lyase"/>
    <property type="match status" value="1"/>
</dbReference>
<proteinExistence type="predicted"/>
<sequence>MDSKRHFVLVHGAGGGAWCWYKVATQLKSVGHRVTALDLGSTGMELTGPDTILTIHDFARPLTELMASLPQDEKVILVGHSYGGFCISLAMERFPEKVKVAVYVSAFMPRPKIPPALLLQELFRESKLEALMNENYTFDHNLDRGMGDDYMAEKLYQNCPPEDLELARMLPRPVKMFMEDLANESFLTEERFGSVERVFVVCGDDRALGVEFQRRMIDRSPPKAVKLIAEADHAAMLSKPHELCQCLEDIAKNYC</sequence>
<dbReference type="InterPro" id="IPR029058">
    <property type="entry name" value="AB_hydrolase_fold"/>
</dbReference>
<dbReference type="OrthoDB" id="408373at2759"/>
<dbReference type="Pfam" id="PF12697">
    <property type="entry name" value="Abhydrolase_6"/>
    <property type="match status" value="1"/>
</dbReference>
<dbReference type="PANTHER" id="PTHR10992:SF1066">
    <property type="entry name" value="METHYL JASMONATE ESTERASE 1"/>
    <property type="match status" value="1"/>
</dbReference>
<reference evidence="2" key="1">
    <citation type="submission" date="2020-05" db="EMBL/GenBank/DDBJ databases">
        <title>WGS assembly of Corymbia citriodora subspecies variegata.</title>
        <authorList>
            <person name="Barry K."/>
            <person name="Hundley H."/>
            <person name="Shu S."/>
            <person name="Jenkins J."/>
            <person name="Grimwood J."/>
            <person name="Baten A."/>
        </authorList>
    </citation>
    <scope>NUCLEOTIDE SEQUENCE</scope>
    <source>
        <strain evidence="2">CV2-018</strain>
    </source>
</reference>
<dbReference type="Proteomes" id="UP000806378">
    <property type="component" value="Unassembled WGS sequence"/>
</dbReference>
<evidence type="ECO:0000259" key="1">
    <source>
        <dbReference type="Pfam" id="PF12697"/>
    </source>
</evidence>
<dbReference type="AlphaFoldDB" id="A0A8T0CJB8"/>
<dbReference type="EMBL" id="MU090514">
    <property type="protein sequence ID" value="KAF7847788.1"/>
    <property type="molecule type" value="Genomic_DNA"/>
</dbReference>
<dbReference type="GO" id="GO:0080032">
    <property type="term" value="F:methyl jasmonate esterase activity"/>
    <property type="evidence" value="ECO:0007669"/>
    <property type="project" value="TreeGrafter"/>
</dbReference>
<dbReference type="GO" id="GO:0080030">
    <property type="term" value="F:methyl indole-3-acetate esterase activity"/>
    <property type="evidence" value="ECO:0007669"/>
    <property type="project" value="TreeGrafter"/>
</dbReference>
<dbReference type="Gene3D" id="3.40.50.1820">
    <property type="entry name" value="alpha/beta hydrolase"/>
    <property type="match status" value="1"/>
</dbReference>
<dbReference type="GO" id="GO:0009694">
    <property type="term" value="P:jasmonic acid metabolic process"/>
    <property type="evidence" value="ECO:0007669"/>
    <property type="project" value="TreeGrafter"/>
</dbReference>
<dbReference type="Gramene" id="rna-gnl|WGS:JABURB|Cocit.L2576.1">
    <property type="protein sequence ID" value="cds-KAF7847788.1"/>
    <property type="gene ID" value="gene-BT93_L2576"/>
</dbReference>
<dbReference type="InterPro" id="IPR000073">
    <property type="entry name" value="AB_hydrolase_1"/>
</dbReference>
<organism evidence="2 3">
    <name type="scientific">Corymbia citriodora subsp. variegata</name>
    <dbReference type="NCBI Taxonomy" id="360336"/>
    <lineage>
        <taxon>Eukaryota</taxon>
        <taxon>Viridiplantae</taxon>
        <taxon>Streptophyta</taxon>
        <taxon>Embryophyta</taxon>
        <taxon>Tracheophyta</taxon>
        <taxon>Spermatophyta</taxon>
        <taxon>Magnoliopsida</taxon>
        <taxon>eudicotyledons</taxon>
        <taxon>Gunneridae</taxon>
        <taxon>Pentapetalae</taxon>
        <taxon>rosids</taxon>
        <taxon>malvids</taxon>
        <taxon>Myrtales</taxon>
        <taxon>Myrtaceae</taxon>
        <taxon>Myrtoideae</taxon>
        <taxon>Eucalypteae</taxon>
        <taxon>Corymbia</taxon>
    </lineage>
</organism>
<dbReference type="GO" id="GO:0080031">
    <property type="term" value="F:methyl salicylate esterase activity"/>
    <property type="evidence" value="ECO:0007669"/>
    <property type="project" value="TreeGrafter"/>
</dbReference>
<feature type="domain" description="AB hydrolase-1" evidence="1">
    <location>
        <begin position="7"/>
        <end position="244"/>
    </location>
</feature>
<comment type="caution">
    <text evidence="2">The sequence shown here is derived from an EMBL/GenBank/DDBJ whole genome shotgun (WGS) entry which is preliminary data.</text>
</comment>
<name>A0A8T0CJB8_CORYI</name>